<reference evidence="1" key="1">
    <citation type="submission" date="2020-12" db="EMBL/GenBank/DDBJ databases">
        <authorList>
            <consortium name="Molecular Ecology Group"/>
        </authorList>
    </citation>
    <scope>NUCLEOTIDE SEQUENCE</scope>
    <source>
        <strain evidence="1">TBG_1078</strain>
    </source>
</reference>
<gene>
    <name evidence="1" type="ORF">NYPRO_LOCUS5588</name>
</gene>
<keyword evidence="2" id="KW-1185">Reference proteome</keyword>
<organism evidence="1 2">
    <name type="scientific">Nyctereutes procyonoides</name>
    <name type="common">Raccoon dog</name>
    <name type="synonym">Canis procyonoides</name>
    <dbReference type="NCBI Taxonomy" id="34880"/>
    <lineage>
        <taxon>Eukaryota</taxon>
        <taxon>Metazoa</taxon>
        <taxon>Chordata</taxon>
        <taxon>Craniata</taxon>
        <taxon>Vertebrata</taxon>
        <taxon>Euteleostomi</taxon>
        <taxon>Mammalia</taxon>
        <taxon>Eutheria</taxon>
        <taxon>Laurasiatheria</taxon>
        <taxon>Carnivora</taxon>
        <taxon>Caniformia</taxon>
        <taxon>Canidae</taxon>
        <taxon>Nyctereutes</taxon>
    </lineage>
</organism>
<protein>
    <submittedName>
        <fullName evidence="1">(raccoon dog) hypothetical protein</fullName>
    </submittedName>
</protein>
<sequence length="52" mass="5701">MSHPGVPLLVLSILSRHLTEAPQACRLHKVMEPIGEPKWTKATVAATSEVLR</sequence>
<dbReference type="EMBL" id="CAJHUB010000669">
    <property type="protein sequence ID" value="CAD7672793.1"/>
    <property type="molecule type" value="Genomic_DNA"/>
</dbReference>
<comment type="caution">
    <text evidence="1">The sequence shown here is derived from an EMBL/GenBank/DDBJ whole genome shotgun (WGS) entry which is preliminary data.</text>
</comment>
<proteinExistence type="predicted"/>
<evidence type="ECO:0000313" key="2">
    <source>
        <dbReference type="Proteomes" id="UP000645828"/>
    </source>
</evidence>
<name>A0A811Y6L3_NYCPR</name>
<dbReference type="AlphaFoldDB" id="A0A811Y6L3"/>
<dbReference type="Proteomes" id="UP000645828">
    <property type="component" value="Unassembled WGS sequence"/>
</dbReference>
<evidence type="ECO:0000313" key="1">
    <source>
        <dbReference type="EMBL" id="CAD7672793.1"/>
    </source>
</evidence>
<accession>A0A811Y6L3</accession>